<dbReference type="Proteomes" id="UP001342826">
    <property type="component" value="Unassembled WGS sequence"/>
</dbReference>
<protein>
    <submittedName>
        <fullName evidence="1">DUF3006 family protein</fullName>
    </submittedName>
</protein>
<evidence type="ECO:0000313" key="1">
    <source>
        <dbReference type="EMBL" id="MED4400778.1"/>
    </source>
</evidence>
<dbReference type="InterPro" id="IPR021377">
    <property type="entry name" value="DUF3006"/>
</dbReference>
<keyword evidence="2" id="KW-1185">Reference proteome</keyword>
<dbReference type="EMBL" id="JARTFS010000005">
    <property type="protein sequence ID" value="MED4400778.1"/>
    <property type="molecule type" value="Genomic_DNA"/>
</dbReference>
<dbReference type="RefSeq" id="WP_327999504.1">
    <property type="nucleotide sequence ID" value="NZ_JARTFS010000005.1"/>
</dbReference>
<organism evidence="1 2">
    <name type="scientific">Metabacillus fastidiosus</name>
    <dbReference type="NCBI Taxonomy" id="1458"/>
    <lineage>
        <taxon>Bacteria</taxon>
        <taxon>Bacillati</taxon>
        <taxon>Bacillota</taxon>
        <taxon>Bacilli</taxon>
        <taxon>Bacillales</taxon>
        <taxon>Bacillaceae</taxon>
        <taxon>Metabacillus</taxon>
    </lineage>
</organism>
<comment type="caution">
    <text evidence="1">The sequence shown here is derived from an EMBL/GenBank/DDBJ whole genome shotgun (WGS) entry which is preliminary data.</text>
</comment>
<sequence length="68" mass="7850">MIILREVETVQIDVPRHKLPQHMKEGTILSVFFDEEGNIANAEVLEDATESARENVQQLLEKMMNKNK</sequence>
<dbReference type="Pfam" id="PF11213">
    <property type="entry name" value="DUF3006"/>
    <property type="match status" value="1"/>
</dbReference>
<reference evidence="1 2" key="1">
    <citation type="submission" date="2023-03" db="EMBL/GenBank/DDBJ databases">
        <title>Bacillus Genome Sequencing.</title>
        <authorList>
            <person name="Dunlap C."/>
        </authorList>
    </citation>
    <scope>NUCLEOTIDE SEQUENCE [LARGE SCALE GENOMIC DNA]</scope>
    <source>
        <strain evidence="1 2">NRS-1717</strain>
    </source>
</reference>
<name>A0ABU6NUF0_9BACI</name>
<accession>A0ABU6NUF0</accession>
<proteinExistence type="predicted"/>
<evidence type="ECO:0000313" key="2">
    <source>
        <dbReference type="Proteomes" id="UP001342826"/>
    </source>
</evidence>
<gene>
    <name evidence="1" type="ORF">P9271_05465</name>
</gene>